<keyword evidence="4" id="KW-0479">Metal-binding</keyword>
<keyword evidence="7" id="KW-0482">Metalloprotease</keyword>
<accession>A0A2U2BI72</accession>
<dbReference type="EMBL" id="QEXO01000003">
    <property type="protein sequence ID" value="PWE13692.1"/>
    <property type="molecule type" value="Genomic_DNA"/>
</dbReference>
<reference evidence="10 11" key="2">
    <citation type="submission" date="2018-05" db="EMBL/GenBank/DDBJ databases">
        <authorList>
            <person name="Lanie J.A."/>
            <person name="Ng W.-L."/>
            <person name="Kazmierczak K.M."/>
            <person name="Andrzejewski T.M."/>
            <person name="Davidsen T.M."/>
            <person name="Wayne K.J."/>
            <person name="Tettelin H."/>
            <person name="Glass J.I."/>
            <person name="Rusch D."/>
            <person name="Podicherti R."/>
            <person name="Tsui H.-C.T."/>
            <person name="Winkler M.E."/>
        </authorList>
    </citation>
    <scope>NUCLEOTIDE SEQUENCE [LARGE SCALE GENOMIC DNA]</scope>
    <source>
        <strain evidence="10 11">YBY</strain>
    </source>
</reference>
<dbReference type="SUPFAM" id="SSF51261">
    <property type="entry name" value="Duplicated hybrid motif"/>
    <property type="match status" value="1"/>
</dbReference>
<evidence type="ECO:0000256" key="2">
    <source>
        <dbReference type="ARBA" id="ARBA00004196"/>
    </source>
</evidence>
<dbReference type="GO" id="GO:0030313">
    <property type="term" value="C:cell envelope"/>
    <property type="evidence" value="ECO:0007669"/>
    <property type="project" value="UniProtKB-SubCell"/>
</dbReference>
<dbReference type="PANTHER" id="PTHR21666">
    <property type="entry name" value="PEPTIDASE-RELATED"/>
    <property type="match status" value="1"/>
</dbReference>
<evidence type="ECO:0000256" key="7">
    <source>
        <dbReference type="ARBA" id="ARBA00023049"/>
    </source>
</evidence>
<evidence type="ECO:0000313" key="11">
    <source>
        <dbReference type="Proteomes" id="UP000245216"/>
    </source>
</evidence>
<keyword evidence="5" id="KW-0378">Hydrolase</keyword>
<evidence type="ECO:0000256" key="3">
    <source>
        <dbReference type="ARBA" id="ARBA00022670"/>
    </source>
</evidence>
<comment type="cofactor">
    <cofactor evidence="1">
        <name>Zn(2+)</name>
        <dbReference type="ChEBI" id="CHEBI:29105"/>
    </cofactor>
</comment>
<feature type="domain" description="M23ase beta-sheet core" evidence="8">
    <location>
        <begin position="314"/>
        <end position="410"/>
    </location>
</feature>
<dbReference type="CDD" id="cd12797">
    <property type="entry name" value="M23_peptidase"/>
    <property type="match status" value="1"/>
</dbReference>
<dbReference type="Gene3D" id="2.70.70.10">
    <property type="entry name" value="Glucose Permease (Domain IIA)"/>
    <property type="match status" value="1"/>
</dbReference>
<dbReference type="InterPro" id="IPR011055">
    <property type="entry name" value="Dup_hybrid_motif"/>
</dbReference>
<dbReference type="InterPro" id="IPR016047">
    <property type="entry name" value="M23ase_b-sheet_dom"/>
</dbReference>
<comment type="subcellular location">
    <subcellularLocation>
        <location evidence="2">Cell envelope</location>
    </subcellularLocation>
</comment>
<evidence type="ECO:0000256" key="6">
    <source>
        <dbReference type="ARBA" id="ARBA00022833"/>
    </source>
</evidence>
<name>A0A2U2BI72_ALCFA</name>
<evidence type="ECO:0000256" key="5">
    <source>
        <dbReference type="ARBA" id="ARBA00022801"/>
    </source>
</evidence>
<feature type="domain" description="Csd3-like second N-terminal" evidence="9">
    <location>
        <begin position="183"/>
        <end position="301"/>
    </location>
</feature>
<dbReference type="InterPro" id="IPR050570">
    <property type="entry name" value="Cell_wall_metabolism_enzyme"/>
</dbReference>
<dbReference type="InterPro" id="IPR045834">
    <property type="entry name" value="Csd3_N2"/>
</dbReference>
<keyword evidence="3" id="KW-0645">Protease</keyword>
<dbReference type="Pfam" id="PF19425">
    <property type="entry name" value="Csd3_N2"/>
    <property type="match status" value="1"/>
</dbReference>
<evidence type="ECO:0000259" key="9">
    <source>
        <dbReference type="Pfam" id="PF19425"/>
    </source>
</evidence>
<dbReference type="Gene3D" id="3.10.450.350">
    <property type="match status" value="2"/>
</dbReference>
<dbReference type="GO" id="GO:0006508">
    <property type="term" value="P:proteolysis"/>
    <property type="evidence" value="ECO:0007669"/>
    <property type="project" value="UniProtKB-KW"/>
</dbReference>
<keyword evidence="6" id="KW-0862">Zinc</keyword>
<organism evidence="10 11">
    <name type="scientific">Alcaligenes faecalis</name>
    <dbReference type="NCBI Taxonomy" id="511"/>
    <lineage>
        <taxon>Bacteria</taxon>
        <taxon>Pseudomonadati</taxon>
        <taxon>Pseudomonadota</taxon>
        <taxon>Betaproteobacteria</taxon>
        <taxon>Burkholderiales</taxon>
        <taxon>Alcaligenaceae</taxon>
        <taxon>Alcaligenes</taxon>
    </lineage>
</organism>
<comment type="caution">
    <text evidence="10">The sequence shown here is derived from an EMBL/GenBank/DDBJ whole genome shotgun (WGS) entry which is preliminary data.</text>
</comment>
<dbReference type="PANTHER" id="PTHR21666:SF288">
    <property type="entry name" value="CELL DIVISION PROTEIN YTFB"/>
    <property type="match status" value="1"/>
</dbReference>
<evidence type="ECO:0000256" key="1">
    <source>
        <dbReference type="ARBA" id="ARBA00001947"/>
    </source>
</evidence>
<sequence>MFSKGKRSSSHLNIHQPRSARALFIRAGLITLALGSFVAAGALAVVMPSSPEPQIYEARTALTLPSDLTVLQAQDQQAYITETRIRRGDTLSALLQRMEVSEEGLLQFLTHDKKARSIYKLYPGRTIQAALDANGNLQWLRYRHTPYTEHAGQGQASWLEVRPDGNNGFTAQEQTDLTQTRVRVAQATINSSLFGASDQAGIPDNITLQMADVMGSKIDFLKDLRKGDSFRVVYESYGHEGQDVGSGRLLAVEFINQGKTHEAAWFQPENGSGGYYDFSGQSLKGAFLRTALKFTRISSTFGGRRHPVHGGWRNHKGVDYAAPSGTPIHATADGTVEFIGRQNGYGNTIILKHHGQFTTLYAHQSRFAAGLRKGDRVEQGQLIGYVGSTGWATGPHLHYEFRIAQKAVDPLSVDLPVARVLDAPQRRQFQQTLASYQNSFALLHTDAEPVKLASR</sequence>
<dbReference type="STRING" id="511.UZ73_13945"/>
<reference evidence="10 11" key="1">
    <citation type="submission" date="2018-05" db="EMBL/GenBank/DDBJ databases">
        <title>Genome Sequence of an Efficient Indole-Degrading Bacterium, Alcaligenes sp.YBY.</title>
        <authorList>
            <person name="Yang B."/>
        </authorList>
    </citation>
    <scope>NUCLEOTIDE SEQUENCE [LARGE SCALE GENOMIC DNA]</scope>
    <source>
        <strain evidence="10 11">YBY</strain>
    </source>
</reference>
<protein>
    <submittedName>
        <fullName evidence="10">Metallopeptidase</fullName>
    </submittedName>
</protein>
<dbReference type="GO" id="GO:0004222">
    <property type="term" value="F:metalloendopeptidase activity"/>
    <property type="evidence" value="ECO:0007669"/>
    <property type="project" value="TreeGrafter"/>
</dbReference>
<gene>
    <name evidence="10" type="ORF">DF183_10970</name>
</gene>
<dbReference type="Proteomes" id="UP000245216">
    <property type="component" value="Unassembled WGS sequence"/>
</dbReference>
<proteinExistence type="predicted"/>
<dbReference type="AlphaFoldDB" id="A0A2U2BI72"/>
<evidence type="ECO:0000259" key="8">
    <source>
        <dbReference type="Pfam" id="PF01551"/>
    </source>
</evidence>
<dbReference type="Pfam" id="PF01551">
    <property type="entry name" value="Peptidase_M23"/>
    <property type="match status" value="1"/>
</dbReference>
<evidence type="ECO:0000313" key="10">
    <source>
        <dbReference type="EMBL" id="PWE13692.1"/>
    </source>
</evidence>
<dbReference type="GO" id="GO:0046872">
    <property type="term" value="F:metal ion binding"/>
    <property type="evidence" value="ECO:0007669"/>
    <property type="project" value="UniProtKB-KW"/>
</dbReference>
<evidence type="ECO:0000256" key="4">
    <source>
        <dbReference type="ARBA" id="ARBA00022723"/>
    </source>
</evidence>